<keyword evidence="3" id="KW-1185">Reference proteome</keyword>
<evidence type="ECO:0000256" key="1">
    <source>
        <dbReference type="SAM" id="Phobius"/>
    </source>
</evidence>
<proteinExistence type="predicted"/>
<gene>
    <name evidence="2" type="ORF">COEREDRAFT_83827</name>
</gene>
<dbReference type="AlphaFoldDB" id="A0A2G5B1M5"/>
<dbReference type="OrthoDB" id="5591916at2759"/>
<name>A0A2G5B1M5_COERN</name>
<dbReference type="EMBL" id="KZ303556">
    <property type="protein sequence ID" value="PIA12913.1"/>
    <property type="molecule type" value="Genomic_DNA"/>
</dbReference>
<keyword evidence="1" id="KW-0812">Transmembrane</keyword>
<keyword evidence="1" id="KW-0472">Membrane</keyword>
<feature type="transmembrane region" description="Helical" evidence="1">
    <location>
        <begin position="195"/>
        <end position="214"/>
    </location>
</feature>
<organism evidence="2 3">
    <name type="scientific">Coemansia reversa (strain ATCC 12441 / NRRL 1564)</name>
    <dbReference type="NCBI Taxonomy" id="763665"/>
    <lineage>
        <taxon>Eukaryota</taxon>
        <taxon>Fungi</taxon>
        <taxon>Fungi incertae sedis</taxon>
        <taxon>Zoopagomycota</taxon>
        <taxon>Kickxellomycotina</taxon>
        <taxon>Kickxellomycetes</taxon>
        <taxon>Kickxellales</taxon>
        <taxon>Kickxellaceae</taxon>
        <taxon>Coemansia</taxon>
    </lineage>
</organism>
<dbReference type="Proteomes" id="UP000242474">
    <property type="component" value="Unassembled WGS sequence"/>
</dbReference>
<sequence length="215" mass="23972">MALTQRMLQCTRTTFVSPTVSSFRRNASVLAHKRGTRINTGSNGTQTGSRNIQGSTLMNVSAPLELRERVIAERLRVEQRRLEAFTRLSVFEYRGIDAPPRAPQILSREEYVLGMEPLNTEDVRARNSSEILTRLVREHASILTTSKCKNTLVSRTSHTQKIMLDALKDSSIRNSVEKPIGQNSLTFNLKKTQTTLAATLLALLGGSGGMYFYLA</sequence>
<accession>A0A2G5B1M5</accession>
<protein>
    <submittedName>
        <fullName evidence="2">Uncharacterized protein</fullName>
    </submittedName>
</protein>
<reference evidence="2 3" key="1">
    <citation type="journal article" date="2015" name="Genome Biol. Evol.">
        <title>Phylogenomic analyses indicate that early fungi evolved digesting cell walls of algal ancestors of land plants.</title>
        <authorList>
            <person name="Chang Y."/>
            <person name="Wang S."/>
            <person name="Sekimoto S."/>
            <person name="Aerts A.L."/>
            <person name="Choi C."/>
            <person name="Clum A."/>
            <person name="LaButti K.M."/>
            <person name="Lindquist E.A."/>
            <person name="Yee Ngan C."/>
            <person name="Ohm R.A."/>
            <person name="Salamov A.A."/>
            <person name="Grigoriev I.V."/>
            <person name="Spatafora J.W."/>
            <person name="Berbee M.L."/>
        </authorList>
    </citation>
    <scope>NUCLEOTIDE SEQUENCE [LARGE SCALE GENOMIC DNA]</scope>
    <source>
        <strain evidence="2 3">NRRL 1564</strain>
    </source>
</reference>
<keyword evidence="1" id="KW-1133">Transmembrane helix</keyword>
<evidence type="ECO:0000313" key="2">
    <source>
        <dbReference type="EMBL" id="PIA12913.1"/>
    </source>
</evidence>
<evidence type="ECO:0000313" key="3">
    <source>
        <dbReference type="Proteomes" id="UP000242474"/>
    </source>
</evidence>